<evidence type="ECO:0000256" key="1">
    <source>
        <dbReference type="ARBA" id="ARBA00022468"/>
    </source>
</evidence>
<dbReference type="InterPro" id="IPR000195">
    <property type="entry name" value="Rab-GAP-TBC_dom"/>
</dbReference>
<organism evidence="3 4">
    <name type="scientific">Adineta steineri</name>
    <dbReference type="NCBI Taxonomy" id="433720"/>
    <lineage>
        <taxon>Eukaryota</taxon>
        <taxon>Metazoa</taxon>
        <taxon>Spiralia</taxon>
        <taxon>Gnathifera</taxon>
        <taxon>Rotifera</taxon>
        <taxon>Eurotatoria</taxon>
        <taxon>Bdelloidea</taxon>
        <taxon>Adinetida</taxon>
        <taxon>Adinetidae</taxon>
        <taxon>Adineta</taxon>
    </lineage>
</organism>
<dbReference type="PROSITE" id="PS50086">
    <property type="entry name" value="TBC_RABGAP"/>
    <property type="match status" value="1"/>
</dbReference>
<gene>
    <name evidence="3" type="ORF">OXD698_LOCUS49835</name>
</gene>
<protein>
    <recommendedName>
        <fullName evidence="2">Rab-GAP TBC domain-containing protein</fullName>
    </recommendedName>
</protein>
<dbReference type="Pfam" id="PF00566">
    <property type="entry name" value="RabGAP-TBC"/>
    <property type="match status" value="1"/>
</dbReference>
<comment type="caution">
    <text evidence="3">The sequence shown here is derived from an EMBL/GenBank/DDBJ whole genome shotgun (WGS) entry which is preliminary data.</text>
</comment>
<dbReference type="InterPro" id="IPR035969">
    <property type="entry name" value="Rab-GAP_TBC_sf"/>
</dbReference>
<proteinExistence type="predicted"/>
<feature type="domain" description="Rab-GAP TBC" evidence="2">
    <location>
        <begin position="1"/>
        <end position="44"/>
    </location>
</feature>
<accession>A0A820MEX3</accession>
<dbReference type="GO" id="GO:0006886">
    <property type="term" value="P:intracellular protein transport"/>
    <property type="evidence" value="ECO:0007669"/>
    <property type="project" value="TreeGrafter"/>
</dbReference>
<dbReference type="SUPFAM" id="SSF47923">
    <property type="entry name" value="Ypt/Rab-GAP domain of gyp1p"/>
    <property type="match status" value="1"/>
</dbReference>
<dbReference type="EMBL" id="CAJOAZ010022966">
    <property type="protein sequence ID" value="CAF4370939.1"/>
    <property type="molecule type" value="Genomic_DNA"/>
</dbReference>
<dbReference type="Gene3D" id="1.10.472.80">
    <property type="entry name" value="Ypt/Rab-GAP domain of gyp1p, domain 3"/>
    <property type="match status" value="1"/>
</dbReference>
<name>A0A820MEX3_9BILA</name>
<dbReference type="AlphaFoldDB" id="A0A820MEX3"/>
<feature type="non-terminal residue" evidence="3">
    <location>
        <position position="103"/>
    </location>
</feature>
<evidence type="ECO:0000259" key="2">
    <source>
        <dbReference type="PROSITE" id="PS50086"/>
    </source>
</evidence>
<evidence type="ECO:0000313" key="4">
    <source>
        <dbReference type="Proteomes" id="UP000663844"/>
    </source>
</evidence>
<evidence type="ECO:0000313" key="3">
    <source>
        <dbReference type="EMBL" id="CAF4370939.1"/>
    </source>
</evidence>
<keyword evidence="1" id="KW-0343">GTPase activation</keyword>
<dbReference type="GO" id="GO:0005096">
    <property type="term" value="F:GTPase activator activity"/>
    <property type="evidence" value="ECO:0007669"/>
    <property type="project" value="UniProtKB-KW"/>
</dbReference>
<dbReference type="PANTHER" id="PTHR22957:SF27">
    <property type="entry name" value="TBC1 DOMAIN FAMILY MEMBER 13"/>
    <property type="match status" value="1"/>
</dbReference>
<dbReference type="PANTHER" id="PTHR22957">
    <property type="entry name" value="TBC1 DOMAIN FAMILY MEMBER GTPASE-ACTIVATING PROTEIN"/>
    <property type="match status" value="1"/>
</dbReference>
<dbReference type="Proteomes" id="UP000663844">
    <property type="component" value="Unassembled WGS sequence"/>
</dbReference>
<sequence length="103" mass="12463">CKELLDKQKLKPEFFAFRWLTLLLSQEFHLPDVLRIWDSFFADQDQNFQFLLYFCCAMVTLQRDQILNGDYSQNIKLLQHYPPDTDIHKIIEKAAELKRIHYL</sequence>
<dbReference type="FunFam" id="1.10.472.80:FF:000009">
    <property type="entry name" value="TBC1 domain family member 13"/>
    <property type="match status" value="1"/>
</dbReference>
<reference evidence="3" key="1">
    <citation type="submission" date="2021-02" db="EMBL/GenBank/DDBJ databases">
        <authorList>
            <person name="Nowell W R."/>
        </authorList>
    </citation>
    <scope>NUCLEOTIDE SEQUENCE</scope>
</reference>